<evidence type="ECO:0000256" key="1">
    <source>
        <dbReference type="SAM" id="Coils"/>
    </source>
</evidence>
<reference evidence="2 3" key="1">
    <citation type="journal article" date="2020" name="Microorganisms">
        <title>Osmotic Adaptation and Compatible Solute Biosynthesis of Phototrophic Bacteria as Revealed from Genome Analyses.</title>
        <authorList>
            <person name="Imhoff J.F."/>
            <person name="Rahn T."/>
            <person name="Kunzel S."/>
            <person name="Keller A."/>
            <person name="Neulinger S.C."/>
        </authorList>
    </citation>
    <scope>NUCLEOTIDE SEQUENCE [LARGE SCALE GENOMIC DNA]</scope>
    <source>
        <strain evidence="2 3">DSM 6210</strain>
    </source>
</reference>
<keyword evidence="3" id="KW-1185">Reference proteome</keyword>
<dbReference type="SUPFAM" id="SSF48452">
    <property type="entry name" value="TPR-like"/>
    <property type="match status" value="1"/>
</dbReference>
<comment type="caution">
    <text evidence="2">The sequence shown here is derived from an EMBL/GenBank/DDBJ whole genome shotgun (WGS) entry which is preliminary data.</text>
</comment>
<proteinExistence type="predicted"/>
<name>A0ABS1CPN6_9GAMM</name>
<dbReference type="Gene3D" id="3.40.50.300">
    <property type="entry name" value="P-loop containing nucleotide triphosphate hydrolases"/>
    <property type="match status" value="1"/>
</dbReference>
<accession>A0ABS1CPN6</accession>
<dbReference type="InterPro" id="IPR027417">
    <property type="entry name" value="P-loop_NTPase"/>
</dbReference>
<dbReference type="Gene3D" id="1.25.40.10">
    <property type="entry name" value="Tetratricopeptide repeat domain"/>
    <property type="match status" value="1"/>
</dbReference>
<dbReference type="RefSeq" id="WP_200243436.1">
    <property type="nucleotide sequence ID" value="NZ_NRRV01000137.1"/>
</dbReference>
<dbReference type="SUPFAM" id="SSF52540">
    <property type="entry name" value="P-loop containing nucleoside triphosphate hydrolases"/>
    <property type="match status" value="1"/>
</dbReference>
<sequence length="786" mass="84294">MAERSAREILAAKLEHFRREHAISSDPAQRFALEQQIEQTERELAALGASTPASPLRVDLTHLPAGAEHFLGRGPELAALDRAWASNGATAIVECIAPGGTGKTALAKRWLDAQRAADPPWGGAERVLGWTFYSQGSGAQRNASEDLFLAHAIERFGVDIDAAANPADKGSALAEALMARRTLLVLDGLEPLQHPPGQLAGELRAPGLKALLTQLAAAGHPGLCLLTSREWLTDLKEWVRPPDGSGADAAIESEIEPTGPLRGSVLRIDLGSLNEADGAALLHARGAVRAGAAAIAPAQARLDPELRAASRALGGHALTLSLLGRFIARAKGGDIRRRGEIDLVRADQDARGHAGRMVAAYVHWFQQAGRHREVAALHLLGLFDRPAAPALLDALRQAPPIAGLTEPLQDLDTDTWTITLANLADAGLIERRDANGAPAPDAATEPDTGTDLIATIDPAATQVDAHPLIREHLGATLRERAPDAWCEGHRRLYEWLKTNTPYRPDGLPGLQPLYQAVAHGCLAGEWHEALADILDDRILRGTESGSSYSTHTLGAISADLAAAACFFDEPWVRPARPLSAPEQAWLLHEVGFRLRALGRLAEALEPMRTAAEMRVFEQNWTEAGISYGNLSELELALGQIQEAVTDARRSVEVGDRSDNCHLPVKQRPRLADALHQQGANAEARAAFAEAEAMQAERQPQYPLLYSFMGFRYCDLLLSDAERAAWSAAAQETANGGGYRSAFAAGLVAVCTEVARRAAQTLEWGEQNQAPLLTIGLDHLTLARCAL</sequence>
<dbReference type="EMBL" id="NRRV01000137">
    <property type="protein sequence ID" value="MBK1633891.1"/>
    <property type="molecule type" value="Genomic_DNA"/>
</dbReference>
<feature type="coiled-coil region" evidence="1">
    <location>
        <begin position="630"/>
        <end position="698"/>
    </location>
</feature>
<dbReference type="InterPro" id="IPR011990">
    <property type="entry name" value="TPR-like_helical_dom_sf"/>
</dbReference>
<keyword evidence="1" id="KW-0175">Coiled coil</keyword>
<evidence type="ECO:0000313" key="2">
    <source>
        <dbReference type="EMBL" id="MBK1633891.1"/>
    </source>
</evidence>
<evidence type="ECO:0008006" key="4">
    <source>
        <dbReference type="Google" id="ProtNLM"/>
    </source>
</evidence>
<evidence type="ECO:0000313" key="3">
    <source>
        <dbReference type="Proteomes" id="UP000748752"/>
    </source>
</evidence>
<gene>
    <name evidence="2" type="ORF">CKO31_24795</name>
</gene>
<dbReference type="Proteomes" id="UP000748752">
    <property type="component" value="Unassembled WGS sequence"/>
</dbReference>
<protein>
    <recommendedName>
        <fullName evidence="4">ATP-binding protein</fullName>
    </recommendedName>
</protein>
<organism evidence="2 3">
    <name type="scientific">Thiohalocapsa halophila</name>
    <dbReference type="NCBI Taxonomy" id="69359"/>
    <lineage>
        <taxon>Bacteria</taxon>
        <taxon>Pseudomonadati</taxon>
        <taxon>Pseudomonadota</taxon>
        <taxon>Gammaproteobacteria</taxon>
        <taxon>Chromatiales</taxon>
        <taxon>Chromatiaceae</taxon>
        <taxon>Thiohalocapsa</taxon>
    </lineage>
</organism>